<evidence type="ECO:0000313" key="1">
    <source>
        <dbReference type="EMBL" id="KHG07092.1"/>
    </source>
</evidence>
<protein>
    <submittedName>
        <fullName evidence="1">Uncharacterized protein</fullName>
    </submittedName>
</protein>
<sequence>MYRQWSRFQPLALSSLSRSGAGYVLDLIFAEQEQSRSNFNESYLHVSAMEQIPIISLIFTEQEWSRLNIPDLIFTE</sequence>
<keyword evidence="2" id="KW-1185">Reference proteome</keyword>
<reference evidence="2" key="1">
    <citation type="submission" date="2014-09" db="EMBL/GenBank/DDBJ databases">
        <authorList>
            <person name="Mudge J."/>
            <person name="Ramaraj T."/>
            <person name="Lindquist I.E."/>
            <person name="Bharti A.K."/>
            <person name="Sundararajan A."/>
            <person name="Cameron C.T."/>
            <person name="Woodward J.E."/>
            <person name="May G.D."/>
            <person name="Brubaker C."/>
            <person name="Broadhvest J."/>
            <person name="Wilkins T.A."/>
        </authorList>
    </citation>
    <scope>NUCLEOTIDE SEQUENCE</scope>
    <source>
        <strain evidence="2">cv. AKA8401</strain>
    </source>
</reference>
<name>A0A0B0N372_GOSAR</name>
<accession>A0A0B0N372</accession>
<dbReference type="EMBL" id="JRRC01467200">
    <property type="protein sequence ID" value="KHG07092.1"/>
    <property type="molecule type" value="Genomic_DNA"/>
</dbReference>
<organism evidence="1 2">
    <name type="scientific">Gossypium arboreum</name>
    <name type="common">Tree cotton</name>
    <name type="synonym">Gossypium nanking</name>
    <dbReference type="NCBI Taxonomy" id="29729"/>
    <lineage>
        <taxon>Eukaryota</taxon>
        <taxon>Viridiplantae</taxon>
        <taxon>Streptophyta</taxon>
        <taxon>Embryophyta</taxon>
        <taxon>Tracheophyta</taxon>
        <taxon>Spermatophyta</taxon>
        <taxon>Magnoliopsida</taxon>
        <taxon>eudicotyledons</taxon>
        <taxon>Gunneridae</taxon>
        <taxon>Pentapetalae</taxon>
        <taxon>rosids</taxon>
        <taxon>malvids</taxon>
        <taxon>Malvales</taxon>
        <taxon>Malvaceae</taxon>
        <taxon>Malvoideae</taxon>
        <taxon>Gossypium</taxon>
    </lineage>
</organism>
<gene>
    <name evidence="1" type="ORF">F383_33032</name>
</gene>
<evidence type="ECO:0000313" key="2">
    <source>
        <dbReference type="Proteomes" id="UP000032142"/>
    </source>
</evidence>
<comment type="caution">
    <text evidence="1">The sequence shown here is derived from an EMBL/GenBank/DDBJ whole genome shotgun (WGS) entry which is preliminary data.</text>
</comment>
<dbReference type="AlphaFoldDB" id="A0A0B0N372"/>
<dbReference type="Proteomes" id="UP000032142">
    <property type="component" value="Unassembled WGS sequence"/>
</dbReference>
<proteinExistence type="predicted"/>